<dbReference type="Proteomes" id="UP001595904">
    <property type="component" value="Unassembled WGS sequence"/>
</dbReference>
<keyword evidence="1" id="KW-0732">Signal</keyword>
<comment type="caution">
    <text evidence="2">The sequence shown here is derived from an EMBL/GenBank/DDBJ whole genome shotgun (WGS) entry which is preliminary data.</text>
</comment>
<evidence type="ECO:0008006" key="4">
    <source>
        <dbReference type="Google" id="ProtNLM"/>
    </source>
</evidence>
<dbReference type="EMBL" id="JBHSDU010000003">
    <property type="protein sequence ID" value="MFC4309571.1"/>
    <property type="molecule type" value="Genomic_DNA"/>
</dbReference>
<organism evidence="2 3">
    <name type="scientific">Steroidobacter flavus</name>
    <dbReference type="NCBI Taxonomy" id="1842136"/>
    <lineage>
        <taxon>Bacteria</taxon>
        <taxon>Pseudomonadati</taxon>
        <taxon>Pseudomonadota</taxon>
        <taxon>Gammaproteobacteria</taxon>
        <taxon>Steroidobacterales</taxon>
        <taxon>Steroidobacteraceae</taxon>
        <taxon>Steroidobacter</taxon>
    </lineage>
</organism>
<keyword evidence="3" id="KW-1185">Reference proteome</keyword>
<accession>A0ABV8SPL0</accession>
<feature type="chain" id="PRO_5045809694" description="Lipoprotein" evidence="1">
    <location>
        <begin position="28"/>
        <end position="168"/>
    </location>
</feature>
<evidence type="ECO:0000313" key="2">
    <source>
        <dbReference type="EMBL" id="MFC4309571.1"/>
    </source>
</evidence>
<sequence length="168" mass="18296">MLSIKQQPLWFSARRLALAIVASLLTACSKEPAPAPMPSTPLVEQRAADPVQKPTTEFRGSFAPGGIAATYRARFSEGKIQSLEETRKASSQTGTYEFLGARLMKYHGAALTSNETVELEFDEQGKVIKARVGDKEASTEEITAIRDRAQSLRSHAVSQYAVKGHDSV</sequence>
<gene>
    <name evidence="2" type="ORF">ACFPN2_10815</name>
</gene>
<proteinExistence type="predicted"/>
<evidence type="ECO:0000256" key="1">
    <source>
        <dbReference type="SAM" id="SignalP"/>
    </source>
</evidence>
<name>A0ABV8SPL0_9GAMM</name>
<dbReference type="RefSeq" id="WP_380596616.1">
    <property type="nucleotide sequence ID" value="NZ_JBHSDU010000003.1"/>
</dbReference>
<reference evidence="3" key="1">
    <citation type="journal article" date="2019" name="Int. J. Syst. Evol. Microbiol.">
        <title>The Global Catalogue of Microorganisms (GCM) 10K type strain sequencing project: providing services to taxonomists for standard genome sequencing and annotation.</title>
        <authorList>
            <consortium name="The Broad Institute Genomics Platform"/>
            <consortium name="The Broad Institute Genome Sequencing Center for Infectious Disease"/>
            <person name="Wu L."/>
            <person name="Ma J."/>
        </authorList>
    </citation>
    <scope>NUCLEOTIDE SEQUENCE [LARGE SCALE GENOMIC DNA]</scope>
    <source>
        <strain evidence="3">CGMCC 1.10759</strain>
    </source>
</reference>
<protein>
    <recommendedName>
        <fullName evidence="4">Lipoprotein</fullName>
    </recommendedName>
</protein>
<dbReference type="PROSITE" id="PS51257">
    <property type="entry name" value="PROKAR_LIPOPROTEIN"/>
    <property type="match status" value="1"/>
</dbReference>
<evidence type="ECO:0000313" key="3">
    <source>
        <dbReference type="Proteomes" id="UP001595904"/>
    </source>
</evidence>
<feature type="signal peptide" evidence="1">
    <location>
        <begin position="1"/>
        <end position="27"/>
    </location>
</feature>